<gene>
    <name evidence="2" type="ORF">EYF80_003546</name>
</gene>
<evidence type="ECO:0000313" key="3">
    <source>
        <dbReference type="Proteomes" id="UP000314294"/>
    </source>
</evidence>
<accession>A0A4Z2J7G3</accession>
<reference evidence="2 3" key="1">
    <citation type="submission" date="2019-03" db="EMBL/GenBank/DDBJ databases">
        <title>First draft genome of Liparis tanakae, snailfish: a comprehensive survey of snailfish specific genes.</title>
        <authorList>
            <person name="Kim W."/>
            <person name="Song I."/>
            <person name="Jeong J.-H."/>
            <person name="Kim D."/>
            <person name="Kim S."/>
            <person name="Ryu S."/>
            <person name="Song J.Y."/>
            <person name="Lee S.K."/>
        </authorList>
    </citation>
    <scope>NUCLEOTIDE SEQUENCE [LARGE SCALE GENOMIC DNA]</scope>
    <source>
        <tissue evidence="2">Muscle</tissue>
    </source>
</reference>
<sequence length="97" mass="10597">MKVNAFLAGRHLNQRKPALSRFAHINPQILAYSYGSNGQKVWGGFKDEQCAAQTQWNQGQNRGSNGCRGTRYLGPCSGRDGRRARPSAGCVASRVSD</sequence>
<comment type="caution">
    <text evidence="2">The sequence shown here is derived from an EMBL/GenBank/DDBJ whole genome shotgun (WGS) entry which is preliminary data.</text>
</comment>
<evidence type="ECO:0000313" key="2">
    <source>
        <dbReference type="EMBL" id="TNN86129.1"/>
    </source>
</evidence>
<evidence type="ECO:0000256" key="1">
    <source>
        <dbReference type="SAM" id="MobiDB-lite"/>
    </source>
</evidence>
<dbReference type="Proteomes" id="UP000314294">
    <property type="component" value="Unassembled WGS sequence"/>
</dbReference>
<dbReference type="AlphaFoldDB" id="A0A4Z2J7G3"/>
<protein>
    <submittedName>
        <fullName evidence="2">Uncharacterized protein</fullName>
    </submittedName>
</protein>
<feature type="region of interest" description="Disordered" evidence="1">
    <location>
        <begin position="56"/>
        <end position="97"/>
    </location>
</feature>
<dbReference type="EMBL" id="SRLO01000017">
    <property type="protein sequence ID" value="TNN86129.1"/>
    <property type="molecule type" value="Genomic_DNA"/>
</dbReference>
<name>A0A4Z2J7G3_9TELE</name>
<keyword evidence="3" id="KW-1185">Reference proteome</keyword>
<proteinExistence type="predicted"/>
<organism evidence="2 3">
    <name type="scientific">Liparis tanakae</name>
    <name type="common">Tanaka's snailfish</name>
    <dbReference type="NCBI Taxonomy" id="230148"/>
    <lineage>
        <taxon>Eukaryota</taxon>
        <taxon>Metazoa</taxon>
        <taxon>Chordata</taxon>
        <taxon>Craniata</taxon>
        <taxon>Vertebrata</taxon>
        <taxon>Euteleostomi</taxon>
        <taxon>Actinopterygii</taxon>
        <taxon>Neopterygii</taxon>
        <taxon>Teleostei</taxon>
        <taxon>Neoteleostei</taxon>
        <taxon>Acanthomorphata</taxon>
        <taxon>Eupercaria</taxon>
        <taxon>Perciformes</taxon>
        <taxon>Cottioidei</taxon>
        <taxon>Cottales</taxon>
        <taxon>Liparidae</taxon>
        <taxon>Liparis</taxon>
    </lineage>
</organism>